<dbReference type="EMBL" id="LAZR01040706">
    <property type="protein sequence ID" value="KKL13816.1"/>
    <property type="molecule type" value="Genomic_DNA"/>
</dbReference>
<gene>
    <name evidence="9" type="ORF">LCGC14_2521990</name>
</gene>
<evidence type="ECO:0000256" key="1">
    <source>
        <dbReference type="ARBA" id="ARBA00022714"/>
    </source>
</evidence>
<dbReference type="PROSITE" id="PS51296">
    <property type="entry name" value="RIESKE"/>
    <property type="match status" value="1"/>
</dbReference>
<keyword evidence="4" id="KW-0411">Iron-sulfur</keyword>
<sequence>MKKQSSIEESVHHSGENGRRNFLKICSVVLSSFIGIGYAIPLIRAFISPAMQNTVTGSSDMVDVGNINEYQVNIPRKIAIKDSLTDAWTKFPSTTIGAVWILMDKDKKFTVFSSICPHLACGVDWDEDSGRFVCPCHESYFDIEGNVLSGPSPRKLDTLETEIKQGKLFVRYQKMKLGISEKIPA</sequence>
<comment type="cofactor">
    <cofactor evidence="6">
        <name>[2Fe-2S] cluster</name>
        <dbReference type="ChEBI" id="CHEBI:190135"/>
    </cofactor>
</comment>
<dbReference type="InterPro" id="IPR036922">
    <property type="entry name" value="Rieske_2Fe-2S_sf"/>
</dbReference>
<dbReference type="InterPro" id="IPR005805">
    <property type="entry name" value="Rieske_Fe-S_prot_C"/>
</dbReference>
<evidence type="ECO:0000259" key="8">
    <source>
        <dbReference type="PROSITE" id="PS51296"/>
    </source>
</evidence>
<keyword evidence="7" id="KW-0812">Transmembrane</keyword>
<comment type="caution">
    <text evidence="9">The sequence shown here is derived from an EMBL/GenBank/DDBJ whole genome shotgun (WGS) entry which is preliminary data.</text>
</comment>
<dbReference type="AlphaFoldDB" id="A0A0F9D7R0"/>
<dbReference type="GO" id="GO:0051537">
    <property type="term" value="F:2 iron, 2 sulfur cluster binding"/>
    <property type="evidence" value="ECO:0007669"/>
    <property type="project" value="UniProtKB-KW"/>
</dbReference>
<keyword evidence="2" id="KW-0479">Metal-binding</keyword>
<dbReference type="GO" id="GO:0016020">
    <property type="term" value="C:membrane"/>
    <property type="evidence" value="ECO:0007669"/>
    <property type="project" value="InterPro"/>
</dbReference>
<name>A0A0F9D7R0_9ZZZZ</name>
<keyword evidence="7" id="KW-0472">Membrane</keyword>
<reference evidence="9" key="1">
    <citation type="journal article" date="2015" name="Nature">
        <title>Complex archaea that bridge the gap between prokaryotes and eukaryotes.</title>
        <authorList>
            <person name="Spang A."/>
            <person name="Saw J.H."/>
            <person name="Jorgensen S.L."/>
            <person name="Zaremba-Niedzwiedzka K."/>
            <person name="Martijn J."/>
            <person name="Lind A.E."/>
            <person name="van Eijk R."/>
            <person name="Schleper C."/>
            <person name="Guy L."/>
            <person name="Ettema T.J."/>
        </authorList>
    </citation>
    <scope>NUCLEOTIDE SEQUENCE</scope>
</reference>
<dbReference type="InterPro" id="IPR017941">
    <property type="entry name" value="Rieske_2Fe-2S"/>
</dbReference>
<dbReference type="GO" id="GO:0046872">
    <property type="term" value="F:metal ion binding"/>
    <property type="evidence" value="ECO:0007669"/>
    <property type="project" value="UniProtKB-KW"/>
</dbReference>
<dbReference type="CDD" id="cd03467">
    <property type="entry name" value="Rieske"/>
    <property type="match status" value="1"/>
</dbReference>
<evidence type="ECO:0000256" key="2">
    <source>
        <dbReference type="ARBA" id="ARBA00022723"/>
    </source>
</evidence>
<accession>A0A0F9D7R0</accession>
<keyword evidence="5" id="KW-1015">Disulfide bond</keyword>
<dbReference type="Pfam" id="PF00355">
    <property type="entry name" value="Rieske"/>
    <property type="match status" value="1"/>
</dbReference>
<feature type="domain" description="Rieske" evidence="8">
    <location>
        <begin position="104"/>
        <end position="170"/>
    </location>
</feature>
<evidence type="ECO:0000256" key="7">
    <source>
        <dbReference type="SAM" id="Phobius"/>
    </source>
</evidence>
<keyword evidence="7" id="KW-1133">Transmembrane helix</keyword>
<evidence type="ECO:0000313" key="9">
    <source>
        <dbReference type="EMBL" id="KKL13816.1"/>
    </source>
</evidence>
<dbReference type="SUPFAM" id="SSF50022">
    <property type="entry name" value="ISP domain"/>
    <property type="match status" value="1"/>
</dbReference>
<protein>
    <recommendedName>
        <fullName evidence="8">Rieske domain-containing protein</fullName>
    </recommendedName>
</protein>
<evidence type="ECO:0000256" key="3">
    <source>
        <dbReference type="ARBA" id="ARBA00023004"/>
    </source>
</evidence>
<keyword evidence="3" id="KW-0408">Iron</keyword>
<dbReference type="PANTHER" id="PTHR10134">
    <property type="entry name" value="CYTOCHROME B-C1 COMPLEX SUBUNIT RIESKE, MITOCHONDRIAL"/>
    <property type="match status" value="1"/>
</dbReference>
<dbReference type="Gene3D" id="2.102.10.10">
    <property type="entry name" value="Rieske [2Fe-2S] iron-sulphur domain"/>
    <property type="match status" value="1"/>
</dbReference>
<organism evidence="9">
    <name type="scientific">marine sediment metagenome</name>
    <dbReference type="NCBI Taxonomy" id="412755"/>
    <lineage>
        <taxon>unclassified sequences</taxon>
        <taxon>metagenomes</taxon>
        <taxon>ecological metagenomes</taxon>
    </lineage>
</organism>
<dbReference type="InterPro" id="IPR014349">
    <property type="entry name" value="Rieske_Fe-S_prot"/>
</dbReference>
<evidence type="ECO:0000256" key="4">
    <source>
        <dbReference type="ARBA" id="ARBA00023014"/>
    </source>
</evidence>
<proteinExistence type="predicted"/>
<evidence type="ECO:0000256" key="5">
    <source>
        <dbReference type="ARBA" id="ARBA00023157"/>
    </source>
</evidence>
<keyword evidence="1" id="KW-0001">2Fe-2S</keyword>
<evidence type="ECO:0000256" key="6">
    <source>
        <dbReference type="ARBA" id="ARBA00034078"/>
    </source>
</evidence>
<feature type="transmembrane region" description="Helical" evidence="7">
    <location>
        <begin position="21"/>
        <end position="43"/>
    </location>
</feature>
<dbReference type="PRINTS" id="PR00162">
    <property type="entry name" value="RIESKE"/>
</dbReference>